<reference evidence="5 6" key="1">
    <citation type="journal article" date="2024" name="Insects">
        <title>An Improved Chromosome-Level Genome Assembly of the Firefly Pyrocoelia pectoralis.</title>
        <authorList>
            <person name="Fu X."/>
            <person name="Meyer-Rochow V.B."/>
            <person name="Ballantyne L."/>
            <person name="Zhu X."/>
        </authorList>
    </citation>
    <scope>NUCLEOTIDE SEQUENCE [LARGE SCALE GENOMIC DNA]</scope>
    <source>
        <strain evidence="5">XCY_ONT2</strain>
    </source>
</reference>
<feature type="coiled-coil region" evidence="2">
    <location>
        <begin position="758"/>
        <end position="792"/>
    </location>
</feature>
<feature type="region of interest" description="Disordered" evidence="3">
    <location>
        <begin position="582"/>
        <end position="601"/>
    </location>
</feature>
<dbReference type="Pfam" id="PF21022">
    <property type="entry name" value="Rap-GAP_dimer"/>
    <property type="match status" value="1"/>
</dbReference>
<dbReference type="EMBL" id="JAVRBK010000007">
    <property type="protein sequence ID" value="KAK5641703.1"/>
    <property type="molecule type" value="Genomic_DNA"/>
</dbReference>
<dbReference type="PANTHER" id="PTHR15711">
    <property type="entry name" value="RAP GTPASE-ACTIVATING PROTEIN"/>
    <property type="match status" value="1"/>
</dbReference>
<evidence type="ECO:0000313" key="6">
    <source>
        <dbReference type="Proteomes" id="UP001329430"/>
    </source>
</evidence>
<keyword evidence="1" id="KW-0343">GTPase activation</keyword>
<feature type="compositionally biased region" description="Basic and acidic residues" evidence="3">
    <location>
        <begin position="185"/>
        <end position="197"/>
    </location>
</feature>
<dbReference type="InterPro" id="IPR000331">
    <property type="entry name" value="Rap/Ran_GAP_dom"/>
</dbReference>
<dbReference type="GO" id="GO:0005096">
    <property type="term" value="F:GTPase activator activity"/>
    <property type="evidence" value="ECO:0007669"/>
    <property type="project" value="UniProtKB-KW"/>
</dbReference>
<feature type="compositionally biased region" description="Low complexity" evidence="3">
    <location>
        <begin position="208"/>
        <end position="222"/>
    </location>
</feature>
<evidence type="ECO:0000259" key="4">
    <source>
        <dbReference type="PROSITE" id="PS50085"/>
    </source>
</evidence>
<dbReference type="PANTHER" id="PTHR15711:SF32">
    <property type="entry name" value="RAP GTPASE ACTIVATING PROTEIN 1, ISOFORM H"/>
    <property type="match status" value="1"/>
</dbReference>
<accession>A0AAN7VA01</accession>
<dbReference type="Gene3D" id="3.40.50.11210">
    <property type="entry name" value="Rap/Ran-GAP"/>
    <property type="match status" value="1"/>
</dbReference>
<dbReference type="InterPro" id="IPR035974">
    <property type="entry name" value="Rap/Ran-GAP_sf"/>
</dbReference>
<proteinExistence type="predicted"/>
<dbReference type="InterPro" id="IPR050989">
    <property type="entry name" value="Rap1_Ran_GAP"/>
</dbReference>
<dbReference type="Gene3D" id="1.25.40.10">
    <property type="entry name" value="Tetratricopeptide repeat domain"/>
    <property type="match status" value="1"/>
</dbReference>
<sequence length="812" mass="90454">MSLTHLNNLLVHTKGKVDPLDKAGVYKLSCGTCDAFYIGQTGRKFRTRFSEHYACIKNTSNLYSKSAFANHILESGHTFDPKINFRIIHISRNVNFGIFLIKDAPTSVDVIRQHSGGPTWHSPVGPTPVSTIQRPSTGHSPERVKGTSHDLFELLERVQSSRLDDQRCVLPAYFNNQTNQPTSQRHNDKDNNKDDRLSNNNIKISPIATPSQQTPPASPQQAIASKRLLQDTLARSAPYPMIVIPDKGYWIDGTDHECHYDHRGQPVIPHGTWRAKIETDDTAKCYRRFFVGREHSNLIGQDETLGPVLLSVKTENVANQEHTRILLRLKTGTMHEIVPTSCLGSSPNPAPSQAIANYDEHVLVTNFKFGILYQRFGQTTEEELFCNNETNAYFDEFLNLLGRRIQLKDHKGYRGGLDIQNGHTGDQAIYEIFKEREIMFHVSTLLPYTESDPQQLQRKRHIGNDIVAIVFQEANTPFSPDMIASHFLHTFIVVQVIEPNSSNTRYKVSVTARDDVPFFGPTLPTPAVFRHGPEFKEFLLTKLINAENACYKADKFAKLELRTRTSLLQTLTDDLREKTNEFLGGSGSLIPGTPKSDSGAGSRFIDTVKKAWSARVKSSQSMDNNLSTSHVHEKLAKKSSQPTISESTPSSGRSLSKSSIISNGKKSGSSSTASSPDLTAHAHTRPAMSEASDDSSLTSEDLEHLAGGYIDSDTGLESMSSAETAAKACSVCQERPICITGINNDSLIQEVTRLKCDKLDLLKQNVNCQRDIKRLREKEINLQGDLAIATKEILRLRELLKDYSPNGEVSTI</sequence>
<dbReference type="Proteomes" id="UP001329430">
    <property type="component" value="Chromosome 7"/>
</dbReference>
<dbReference type="SUPFAM" id="SSF111347">
    <property type="entry name" value="Rap/Ran-GAP"/>
    <property type="match status" value="1"/>
</dbReference>
<dbReference type="PROSITE" id="PS50877">
    <property type="entry name" value="GOLOCO"/>
    <property type="match status" value="1"/>
</dbReference>
<feature type="region of interest" description="Disordered" evidence="3">
    <location>
        <begin position="616"/>
        <end position="698"/>
    </location>
</feature>
<dbReference type="SMART" id="SM00390">
    <property type="entry name" value="GoLoco"/>
    <property type="match status" value="1"/>
</dbReference>
<evidence type="ECO:0000256" key="3">
    <source>
        <dbReference type="SAM" id="MobiDB-lite"/>
    </source>
</evidence>
<feature type="compositionally biased region" description="Low complexity" evidence="3">
    <location>
        <begin position="647"/>
        <end position="675"/>
    </location>
</feature>
<dbReference type="GO" id="GO:0005737">
    <property type="term" value="C:cytoplasm"/>
    <property type="evidence" value="ECO:0007669"/>
    <property type="project" value="TreeGrafter"/>
</dbReference>
<dbReference type="Gene3D" id="3.40.1440.10">
    <property type="entry name" value="GIY-YIG endonuclease"/>
    <property type="match status" value="1"/>
</dbReference>
<dbReference type="InterPro" id="IPR011990">
    <property type="entry name" value="TPR-like_helical_dom_sf"/>
</dbReference>
<dbReference type="FunFam" id="3.40.50.11210:FF:000001">
    <property type="entry name" value="Ral GTPase-activating protein subunit alpha-1 isoform 1"/>
    <property type="match status" value="1"/>
</dbReference>
<dbReference type="Pfam" id="PF02145">
    <property type="entry name" value="Rap_GAP"/>
    <property type="match status" value="1"/>
</dbReference>
<feature type="compositionally biased region" description="Polar residues" evidence="3">
    <location>
        <begin position="128"/>
        <end position="139"/>
    </location>
</feature>
<feature type="domain" description="Rap-GAP" evidence="4">
    <location>
        <begin position="355"/>
        <end position="571"/>
    </location>
</feature>
<dbReference type="CDD" id="cd10442">
    <property type="entry name" value="GIY-YIG_PLEs"/>
    <property type="match status" value="1"/>
</dbReference>
<dbReference type="AlphaFoldDB" id="A0AAN7VA01"/>
<feature type="compositionally biased region" description="Polar residues" evidence="3">
    <location>
        <begin position="174"/>
        <end position="184"/>
    </location>
</feature>
<keyword evidence="2" id="KW-0175">Coiled coil</keyword>
<feature type="compositionally biased region" description="Polar residues" evidence="3">
    <location>
        <begin position="616"/>
        <end position="629"/>
    </location>
</feature>
<comment type="caution">
    <text evidence="5">The sequence shown here is derived from an EMBL/GenBank/DDBJ whole genome shotgun (WGS) entry which is preliminary data.</text>
</comment>
<feature type="region of interest" description="Disordered" evidence="3">
    <location>
        <begin position="116"/>
        <end position="147"/>
    </location>
</feature>
<dbReference type="Pfam" id="PF02188">
    <property type="entry name" value="GoLoco"/>
    <property type="match status" value="1"/>
</dbReference>
<feature type="region of interest" description="Disordered" evidence="3">
    <location>
        <begin position="174"/>
        <end position="222"/>
    </location>
</feature>
<evidence type="ECO:0000256" key="1">
    <source>
        <dbReference type="ARBA" id="ARBA00022468"/>
    </source>
</evidence>
<dbReference type="InterPro" id="IPR003109">
    <property type="entry name" value="GoLoco_motif"/>
</dbReference>
<evidence type="ECO:0000313" key="5">
    <source>
        <dbReference type="EMBL" id="KAK5641703.1"/>
    </source>
</evidence>
<dbReference type="GO" id="GO:0051056">
    <property type="term" value="P:regulation of small GTPase mediated signal transduction"/>
    <property type="evidence" value="ECO:0007669"/>
    <property type="project" value="InterPro"/>
</dbReference>
<keyword evidence="6" id="KW-1185">Reference proteome</keyword>
<protein>
    <recommendedName>
        <fullName evidence="4">Rap-GAP domain-containing protein</fullName>
    </recommendedName>
</protein>
<dbReference type="PROSITE" id="PS50085">
    <property type="entry name" value="RAPGAP"/>
    <property type="match status" value="1"/>
</dbReference>
<evidence type="ECO:0000256" key="2">
    <source>
        <dbReference type="SAM" id="Coils"/>
    </source>
</evidence>
<dbReference type="Gene3D" id="3.30.1120.160">
    <property type="match status" value="1"/>
</dbReference>
<gene>
    <name evidence="5" type="ORF">RI129_010250</name>
</gene>
<name>A0AAN7VA01_9COLE</name>
<dbReference type="InterPro" id="IPR035901">
    <property type="entry name" value="GIY-YIG_endonuc_sf"/>
</dbReference>
<organism evidence="5 6">
    <name type="scientific">Pyrocoelia pectoralis</name>
    <dbReference type="NCBI Taxonomy" id="417401"/>
    <lineage>
        <taxon>Eukaryota</taxon>
        <taxon>Metazoa</taxon>
        <taxon>Ecdysozoa</taxon>
        <taxon>Arthropoda</taxon>
        <taxon>Hexapoda</taxon>
        <taxon>Insecta</taxon>
        <taxon>Pterygota</taxon>
        <taxon>Neoptera</taxon>
        <taxon>Endopterygota</taxon>
        <taxon>Coleoptera</taxon>
        <taxon>Polyphaga</taxon>
        <taxon>Elateriformia</taxon>
        <taxon>Elateroidea</taxon>
        <taxon>Lampyridae</taxon>
        <taxon>Lampyrinae</taxon>
        <taxon>Pyrocoelia</taxon>
    </lineage>
</organism>